<evidence type="ECO:0000259" key="9">
    <source>
        <dbReference type="Pfam" id="PF12704"/>
    </source>
</evidence>
<evidence type="ECO:0000256" key="1">
    <source>
        <dbReference type="ARBA" id="ARBA00004651"/>
    </source>
</evidence>
<feature type="domain" description="MacB-like periplasmic core" evidence="9">
    <location>
        <begin position="498"/>
        <end position="710"/>
    </location>
</feature>
<keyword evidence="5 7" id="KW-0472">Membrane</keyword>
<dbReference type="InterPro" id="IPR047928">
    <property type="entry name" value="Perm_prefix_1"/>
</dbReference>
<dbReference type="InterPro" id="IPR050250">
    <property type="entry name" value="Macrolide_Exporter_MacB"/>
</dbReference>
<organism evidence="10 11">
    <name type="scientific">Edaphobacter dinghuensis</name>
    <dbReference type="NCBI Taxonomy" id="1560005"/>
    <lineage>
        <taxon>Bacteria</taxon>
        <taxon>Pseudomonadati</taxon>
        <taxon>Acidobacteriota</taxon>
        <taxon>Terriglobia</taxon>
        <taxon>Terriglobales</taxon>
        <taxon>Acidobacteriaceae</taxon>
        <taxon>Edaphobacter</taxon>
    </lineage>
</organism>
<reference evidence="10" key="2">
    <citation type="submission" date="2020-09" db="EMBL/GenBank/DDBJ databases">
        <authorList>
            <person name="Sun Q."/>
            <person name="Zhou Y."/>
        </authorList>
    </citation>
    <scope>NUCLEOTIDE SEQUENCE</scope>
    <source>
        <strain evidence="10">CGMCC 1.12997</strain>
    </source>
</reference>
<feature type="domain" description="ABC3 transporter permease C-terminal" evidence="8">
    <location>
        <begin position="760"/>
        <end position="873"/>
    </location>
</feature>
<feature type="transmembrane region" description="Helical" evidence="7">
    <location>
        <begin position="89"/>
        <end position="111"/>
    </location>
</feature>
<evidence type="ECO:0000259" key="8">
    <source>
        <dbReference type="Pfam" id="PF02687"/>
    </source>
</evidence>
<dbReference type="InterPro" id="IPR025857">
    <property type="entry name" value="MacB_PCD"/>
</dbReference>
<evidence type="ECO:0008006" key="12">
    <source>
        <dbReference type="Google" id="ProtNLM"/>
    </source>
</evidence>
<feature type="domain" description="ABC3 transporter permease C-terminal" evidence="8">
    <location>
        <begin position="348"/>
        <end position="465"/>
    </location>
</feature>
<evidence type="ECO:0000256" key="4">
    <source>
        <dbReference type="ARBA" id="ARBA00022989"/>
    </source>
</evidence>
<dbReference type="PANTHER" id="PTHR30572:SF4">
    <property type="entry name" value="ABC TRANSPORTER PERMEASE YTRF"/>
    <property type="match status" value="1"/>
</dbReference>
<comment type="caution">
    <text evidence="10">The sequence shown here is derived from an EMBL/GenBank/DDBJ whole genome shotgun (WGS) entry which is preliminary data.</text>
</comment>
<feature type="transmembrane region" description="Helical" evidence="7">
    <location>
        <begin position="341"/>
        <end position="365"/>
    </location>
</feature>
<dbReference type="InterPro" id="IPR017800">
    <property type="entry name" value="ADOP"/>
</dbReference>
<sequence length="880" mass="96071">MNSIKQLLSRRRRYDELSESIREHFEEKITDLMNRGMTREQAERVAHREFGNATLIEQRSREVWQWPTLESIWADTRFAFRQLWKSPGFTVAAVLTLALGIGATAAIFSVIDAVVLRPLPYSDVNRIVSVPTYSPSGDWQMSSWPGYLEMRKLNSSFEAFAAYEDFWGMTLKAGDQTRYLNVDQGTDNFFDVFGVRPLLGRTFAPGEDQPGKNNVVVLSYEVWRQSFNADHDVIGKVVNLDGEPYQVIGVMPAGFRFPYGKPNLIYIPMHVRSNFVGEWRTHWLITFGRMKPGVSLQQASADMTHVMQEIGKEKPDSDTGRTAKLVPISTTLRGRDELSEIWLMLGAVLSVLLIACANVAGLLLARGVAREREMALRVAIGAARSRLIRQLLVENTLLGAMGACAGILLAASLLAAMKAFLIHAFMRGANITLNLEVIAVTLGVSVLSSIGAGLAPAWHAAQSNPNKALKSGITSGTTGQQHRMRAGFVVAQVSLSLVLLVFSGMLLLALHRMLSADVGFNSNNLLALEINIPSGDYAAKGRDSVRQLLMPLEERVREIPGVTAAGFSDQGALLGYGGAVYLPLVGQPPDPPNIQRTAESRAVSSGYYAAIGLPILRGRNFNAQDTPDSQAVAIVNQAWVKEFLPKGLDPITQAFREGDGSKVQIVGVVADARQNALEPARPEIDFPISRESLEEQKNTGSWSPYLYVRTAVSPLSIIPQLKKALSDVGPAIAFQQPETMDELLSDALVSNRMESWVFGIFACIAVLLVAVGIYGLLTQEVISHTRDIGVRMALGATRIGITKMMFARISILLASGLGTGLFMTLVIHRVVGNIISIQFERDGIVIVALVALLATIGLLAALTPIRRAASIDPMQALRTE</sequence>
<dbReference type="GO" id="GO:0005886">
    <property type="term" value="C:plasma membrane"/>
    <property type="evidence" value="ECO:0007669"/>
    <property type="project" value="UniProtKB-SubCell"/>
</dbReference>
<evidence type="ECO:0000313" key="10">
    <source>
        <dbReference type="EMBL" id="GGG89206.1"/>
    </source>
</evidence>
<feature type="transmembrane region" description="Helical" evidence="7">
    <location>
        <begin position="396"/>
        <end position="417"/>
    </location>
</feature>
<dbReference type="Proteomes" id="UP000647241">
    <property type="component" value="Unassembled WGS sequence"/>
</dbReference>
<feature type="domain" description="MacB-like periplasmic core" evidence="9">
    <location>
        <begin position="90"/>
        <end position="305"/>
    </location>
</feature>
<feature type="transmembrane region" description="Helical" evidence="7">
    <location>
        <begin position="437"/>
        <end position="461"/>
    </location>
</feature>
<keyword evidence="3 7" id="KW-0812">Transmembrane</keyword>
<evidence type="ECO:0000256" key="2">
    <source>
        <dbReference type="ARBA" id="ARBA00022475"/>
    </source>
</evidence>
<evidence type="ECO:0000256" key="3">
    <source>
        <dbReference type="ARBA" id="ARBA00022692"/>
    </source>
</evidence>
<comment type="similarity">
    <text evidence="6">Belongs to the ABC-4 integral membrane protein family.</text>
</comment>
<dbReference type="RefSeq" id="WP_188555711.1">
    <property type="nucleotide sequence ID" value="NZ_BMGT01000005.1"/>
</dbReference>
<name>A0A917HSW0_9BACT</name>
<keyword evidence="4 7" id="KW-1133">Transmembrane helix</keyword>
<dbReference type="NCBIfam" id="TIGR03434">
    <property type="entry name" value="ADOP"/>
    <property type="match status" value="1"/>
</dbReference>
<feature type="transmembrane region" description="Helical" evidence="7">
    <location>
        <begin position="488"/>
        <end position="510"/>
    </location>
</feature>
<accession>A0A917HSW0</accession>
<dbReference type="Pfam" id="PF12704">
    <property type="entry name" value="MacB_PCD"/>
    <property type="match status" value="2"/>
</dbReference>
<reference evidence="10" key="1">
    <citation type="journal article" date="2014" name="Int. J. Syst. Evol. Microbiol.">
        <title>Complete genome sequence of Corynebacterium casei LMG S-19264T (=DSM 44701T), isolated from a smear-ripened cheese.</title>
        <authorList>
            <consortium name="US DOE Joint Genome Institute (JGI-PGF)"/>
            <person name="Walter F."/>
            <person name="Albersmeier A."/>
            <person name="Kalinowski J."/>
            <person name="Ruckert C."/>
        </authorList>
    </citation>
    <scope>NUCLEOTIDE SEQUENCE</scope>
    <source>
        <strain evidence="10">CGMCC 1.12997</strain>
    </source>
</reference>
<dbReference type="AlphaFoldDB" id="A0A917HSW0"/>
<evidence type="ECO:0000256" key="5">
    <source>
        <dbReference type="ARBA" id="ARBA00023136"/>
    </source>
</evidence>
<keyword evidence="11" id="KW-1185">Reference proteome</keyword>
<feature type="transmembrane region" description="Helical" evidence="7">
    <location>
        <begin position="811"/>
        <end position="831"/>
    </location>
</feature>
<keyword evidence="2" id="KW-1003">Cell membrane</keyword>
<gene>
    <name evidence="10" type="ORF">GCM10011585_36740</name>
</gene>
<dbReference type="NCBIfam" id="NF038403">
    <property type="entry name" value="perm_prefix_1"/>
    <property type="match status" value="1"/>
</dbReference>
<proteinExistence type="inferred from homology"/>
<dbReference type="Pfam" id="PF02687">
    <property type="entry name" value="FtsX"/>
    <property type="match status" value="2"/>
</dbReference>
<dbReference type="EMBL" id="BMGT01000005">
    <property type="protein sequence ID" value="GGG89206.1"/>
    <property type="molecule type" value="Genomic_DNA"/>
</dbReference>
<dbReference type="GO" id="GO:0022857">
    <property type="term" value="F:transmembrane transporter activity"/>
    <property type="evidence" value="ECO:0007669"/>
    <property type="project" value="TreeGrafter"/>
</dbReference>
<evidence type="ECO:0000313" key="11">
    <source>
        <dbReference type="Proteomes" id="UP000647241"/>
    </source>
</evidence>
<protein>
    <recommendedName>
        <fullName evidence="12">Permease</fullName>
    </recommendedName>
</protein>
<evidence type="ECO:0000256" key="6">
    <source>
        <dbReference type="ARBA" id="ARBA00038076"/>
    </source>
</evidence>
<comment type="subcellular location">
    <subcellularLocation>
        <location evidence="1">Cell membrane</location>
        <topology evidence="1">Multi-pass membrane protein</topology>
    </subcellularLocation>
</comment>
<dbReference type="InterPro" id="IPR003838">
    <property type="entry name" value="ABC3_permease_C"/>
</dbReference>
<feature type="transmembrane region" description="Helical" evidence="7">
    <location>
        <begin position="843"/>
        <end position="865"/>
    </location>
</feature>
<dbReference type="PANTHER" id="PTHR30572">
    <property type="entry name" value="MEMBRANE COMPONENT OF TRANSPORTER-RELATED"/>
    <property type="match status" value="1"/>
</dbReference>
<evidence type="ECO:0000256" key="7">
    <source>
        <dbReference type="SAM" id="Phobius"/>
    </source>
</evidence>
<feature type="transmembrane region" description="Helical" evidence="7">
    <location>
        <begin position="756"/>
        <end position="777"/>
    </location>
</feature>